<evidence type="ECO:0000256" key="8">
    <source>
        <dbReference type="ARBA" id="ARBA00034120"/>
    </source>
</evidence>
<dbReference type="InterPro" id="IPR000123">
    <property type="entry name" value="Reverse_transcriptase_msDNA"/>
</dbReference>
<feature type="compositionally biased region" description="Polar residues" evidence="10">
    <location>
        <begin position="270"/>
        <end position="282"/>
    </location>
</feature>
<dbReference type="AlphaFoldDB" id="A0A6P2D3V5"/>
<dbReference type="EMBL" id="LR593886">
    <property type="protein sequence ID" value="VTR95998.1"/>
    <property type="molecule type" value="Genomic_DNA"/>
</dbReference>
<evidence type="ECO:0000256" key="10">
    <source>
        <dbReference type="SAM" id="MobiDB-lite"/>
    </source>
</evidence>
<dbReference type="GO" id="GO:0051607">
    <property type="term" value="P:defense response to virus"/>
    <property type="evidence" value="ECO:0007669"/>
    <property type="project" value="UniProtKB-KW"/>
</dbReference>
<evidence type="ECO:0000256" key="6">
    <source>
        <dbReference type="ARBA" id="ARBA00022918"/>
    </source>
</evidence>
<evidence type="ECO:0000256" key="3">
    <source>
        <dbReference type="ARBA" id="ARBA00022695"/>
    </source>
</evidence>
<keyword evidence="5" id="KW-0460">Magnesium</keyword>
<evidence type="ECO:0000256" key="9">
    <source>
        <dbReference type="ARBA" id="ARBA00048173"/>
    </source>
</evidence>
<keyword evidence="2" id="KW-0808">Transferase</keyword>
<dbReference type="Proteomes" id="UP000464178">
    <property type="component" value="Chromosome"/>
</dbReference>
<keyword evidence="3" id="KW-0548">Nucleotidyltransferase</keyword>
<evidence type="ECO:0000256" key="5">
    <source>
        <dbReference type="ARBA" id="ARBA00022842"/>
    </source>
</evidence>
<protein>
    <recommendedName>
        <fullName evidence="1">RNA-directed DNA polymerase</fullName>
        <ecNumber evidence="1">2.7.7.49</ecNumber>
    </recommendedName>
</protein>
<dbReference type="InterPro" id="IPR043502">
    <property type="entry name" value="DNA/RNA_pol_sf"/>
</dbReference>
<evidence type="ECO:0000313" key="12">
    <source>
        <dbReference type="EMBL" id="VTR95998.1"/>
    </source>
</evidence>
<evidence type="ECO:0000259" key="11">
    <source>
        <dbReference type="PROSITE" id="PS50878"/>
    </source>
</evidence>
<evidence type="ECO:0000256" key="7">
    <source>
        <dbReference type="ARBA" id="ARBA00023118"/>
    </source>
</evidence>
<dbReference type="CDD" id="cd03487">
    <property type="entry name" value="RT_Bac_retron_II"/>
    <property type="match status" value="1"/>
</dbReference>
<keyword evidence="4" id="KW-0479">Metal-binding</keyword>
<dbReference type="GO" id="GO:0046872">
    <property type="term" value="F:metal ion binding"/>
    <property type="evidence" value="ECO:0007669"/>
    <property type="project" value="UniProtKB-KW"/>
</dbReference>
<keyword evidence="13" id="KW-1185">Reference proteome</keyword>
<dbReference type="GO" id="GO:0003964">
    <property type="term" value="F:RNA-directed DNA polymerase activity"/>
    <property type="evidence" value="ECO:0007669"/>
    <property type="project" value="UniProtKB-KW"/>
</dbReference>
<dbReference type="PROSITE" id="PS50878">
    <property type="entry name" value="RT_POL"/>
    <property type="match status" value="1"/>
</dbReference>
<feature type="region of interest" description="Disordered" evidence="10">
    <location>
        <begin position="263"/>
        <end position="290"/>
    </location>
</feature>
<dbReference type="EC" id="2.7.7.49" evidence="1"/>
<gene>
    <name evidence="12" type="ORF">SOIL9_17160</name>
</gene>
<evidence type="ECO:0000256" key="2">
    <source>
        <dbReference type="ARBA" id="ARBA00022679"/>
    </source>
</evidence>
<proteinExistence type="inferred from homology"/>
<sequence>MTTQQRFVQNLAAGMLAGEWTAAGIRESVYRATGRRFAWGPALAKRLLNAHATAPTFPTLLATLTADAGFQRGLTVLASARNADNRFPVWHLFSAPAPPPLPRPQWAAELPDLPNEPALAEWLGVSLERLLWLADTKSRNTGHRPGSVRTYRARWVPKTHGRARLLEVPIPALMRAQRKILAELLNLVPAHPAVHGFRPGHSAITNAAQHCGRACVIRFDLTDFFPSIPVGRIFRMFLTLGYSEPVARLFGCLCTTRLPAEDWNRRPNPRNDSSEYQTQTRLASRHVPQGAPTSPALANLTAYRLDCRLAGLASACGATYSRYADDLTFSGDDTLRRSAARLARRVALIVVEEGFALNRGKTRVQGRGERQLVTGVVVNVRPNIPREDFDQLKAILTNCVRHNPATQNRTNHPDFRAHLAGRIAHVASVNPTRGRKLWATFDRIVWDTNSAQS</sequence>
<dbReference type="Pfam" id="PF00078">
    <property type="entry name" value="RVT_1"/>
    <property type="match status" value="1"/>
</dbReference>
<dbReference type="PRINTS" id="PR00866">
    <property type="entry name" value="RNADNAPOLMS"/>
</dbReference>
<evidence type="ECO:0000256" key="1">
    <source>
        <dbReference type="ARBA" id="ARBA00012493"/>
    </source>
</evidence>
<reference evidence="12 13" key="1">
    <citation type="submission" date="2019-05" db="EMBL/GenBank/DDBJ databases">
        <authorList>
            <consortium name="Science for Life Laboratories"/>
        </authorList>
    </citation>
    <scope>NUCLEOTIDE SEQUENCE [LARGE SCALE GENOMIC DNA]</scope>
    <source>
        <strain evidence="12">Soil9</strain>
    </source>
</reference>
<keyword evidence="7" id="KW-0051">Antiviral defense</keyword>
<comment type="catalytic activity">
    <reaction evidence="9">
        <text>DNA(n) + a 2'-deoxyribonucleoside 5'-triphosphate = DNA(n+1) + diphosphate</text>
        <dbReference type="Rhea" id="RHEA:22508"/>
        <dbReference type="Rhea" id="RHEA-COMP:17339"/>
        <dbReference type="Rhea" id="RHEA-COMP:17340"/>
        <dbReference type="ChEBI" id="CHEBI:33019"/>
        <dbReference type="ChEBI" id="CHEBI:61560"/>
        <dbReference type="ChEBI" id="CHEBI:173112"/>
        <dbReference type="EC" id="2.7.7.49"/>
    </reaction>
</comment>
<organism evidence="12 13">
    <name type="scientific">Gemmata massiliana</name>
    <dbReference type="NCBI Taxonomy" id="1210884"/>
    <lineage>
        <taxon>Bacteria</taxon>
        <taxon>Pseudomonadati</taxon>
        <taxon>Planctomycetota</taxon>
        <taxon>Planctomycetia</taxon>
        <taxon>Gemmatales</taxon>
        <taxon>Gemmataceae</taxon>
        <taxon>Gemmata</taxon>
    </lineage>
</organism>
<dbReference type="PANTHER" id="PTHR34047:SF7">
    <property type="entry name" value="RNA-DIRECTED DNA POLYMERASE"/>
    <property type="match status" value="1"/>
</dbReference>
<accession>A0A6P2D3V5</accession>
<evidence type="ECO:0000256" key="4">
    <source>
        <dbReference type="ARBA" id="ARBA00022723"/>
    </source>
</evidence>
<name>A0A6P2D3V5_9BACT</name>
<dbReference type="RefSeq" id="WP_162670342.1">
    <property type="nucleotide sequence ID" value="NZ_LR593886.1"/>
</dbReference>
<dbReference type="InterPro" id="IPR000477">
    <property type="entry name" value="RT_dom"/>
</dbReference>
<dbReference type="PANTHER" id="PTHR34047">
    <property type="entry name" value="NUCLEAR INTRON MATURASE 1, MITOCHONDRIAL-RELATED"/>
    <property type="match status" value="1"/>
</dbReference>
<keyword evidence="6 12" id="KW-0695">RNA-directed DNA polymerase</keyword>
<feature type="domain" description="Reverse transcriptase" evidence="11">
    <location>
        <begin position="137"/>
        <end position="378"/>
    </location>
</feature>
<dbReference type="GO" id="GO:0003723">
    <property type="term" value="F:RNA binding"/>
    <property type="evidence" value="ECO:0007669"/>
    <property type="project" value="InterPro"/>
</dbReference>
<dbReference type="InterPro" id="IPR051083">
    <property type="entry name" value="GrpII_Intron_Splice-Mob/Def"/>
</dbReference>
<comment type="similarity">
    <text evidence="8">Belongs to the bacterial reverse transcriptase family.</text>
</comment>
<evidence type="ECO:0000313" key="13">
    <source>
        <dbReference type="Proteomes" id="UP000464178"/>
    </source>
</evidence>
<dbReference type="SUPFAM" id="SSF56672">
    <property type="entry name" value="DNA/RNA polymerases"/>
    <property type="match status" value="1"/>
</dbReference>
<dbReference type="KEGG" id="gms:SOIL9_17160"/>